<dbReference type="InterPro" id="IPR012677">
    <property type="entry name" value="Nucleotide-bd_a/b_plait_sf"/>
</dbReference>
<evidence type="ECO:0000313" key="5">
    <source>
        <dbReference type="Proteomes" id="UP001497480"/>
    </source>
</evidence>
<dbReference type="Pfam" id="PF00076">
    <property type="entry name" value="RRM_1"/>
    <property type="match status" value="2"/>
</dbReference>
<protein>
    <recommendedName>
        <fullName evidence="3">RRM domain-containing protein</fullName>
    </recommendedName>
</protein>
<dbReference type="PANTHER" id="PTHR32343:SF22">
    <property type="entry name" value="LD29830P"/>
    <property type="match status" value="1"/>
</dbReference>
<dbReference type="EMBL" id="CAXHTB010000003">
    <property type="protein sequence ID" value="CAL0303707.1"/>
    <property type="molecule type" value="Genomic_DNA"/>
</dbReference>
<dbReference type="GO" id="GO:0003723">
    <property type="term" value="F:RNA binding"/>
    <property type="evidence" value="ECO:0007669"/>
    <property type="project" value="UniProtKB-UniRule"/>
</dbReference>
<organism evidence="4 5">
    <name type="scientific">Lupinus luteus</name>
    <name type="common">European yellow lupine</name>
    <dbReference type="NCBI Taxonomy" id="3873"/>
    <lineage>
        <taxon>Eukaryota</taxon>
        <taxon>Viridiplantae</taxon>
        <taxon>Streptophyta</taxon>
        <taxon>Embryophyta</taxon>
        <taxon>Tracheophyta</taxon>
        <taxon>Spermatophyta</taxon>
        <taxon>Magnoliopsida</taxon>
        <taxon>eudicotyledons</taxon>
        <taxon>Gunneridae</taxon>
        <taxon>Pentapetalae</taxon>
        <taxon>rosids</taxon>
        <taxon>fabids</taxon>
        <taxon>Fabales</taxon>
        <taxon>Fabaceae</taxon>
        <taxon>Papilionoideae</taxon>
        <taxon>50 kb inversion clade</taxon>
        <taxon>genistoids sensu lato</taxon>
        <taxon>core genistoids</taxon>
        <taxon>Genisteae</taxon>
        <taxon>Lupinus</taxon>
    </lineage>
</organism>
<evidence type="ECO:0000256" key="1">
    <source>
        <dbReference type="PROSITE-ProRule" id="PRU00176"/>
    </source>
</evidence>
<feature type="domain" description="RRM" evidence="3">
    <location>
        <begin position="218"/>
        <end position="294"/>
    </location>
</feature>
<keyword evidence="1" id="KW-0694">RNA-binding</keyword>
<dbReference type="InterPro" id="IPR009818">
    <property type="entry name" value="PAM2_motif"/>
</dbReference>
<sequence length="307" mass="34332">MAAVSEIATDAVAPTSTKLEESKPKPDESEFKEENLADMFKKLNPLAKEFFPSSHSQHDHAQQNYNQFIPNNFVAFNMPLVNGQSPNIRRLQGSANVNHGRGGRKMGFRIPKVQRENSVRRTVYVSEIDQHITEERLAALFSTCGHVIDCRICGDPRSVLRFAFVEFTNEHGAWEALSLDGTVLGFSTIRVLPSKTAILPVNPTFLPRSPDEREMCTRTVYCTNIDKRLSQAEVKQFFESSCGEVTRLRLLGDHQHLARIAFVEFAMAQSAIIALSCSGMLLGTQPVRVSPSKTPVRPRVSRSTEQN</sequence>
<evidence type="ECO:0000256" key="2">
    <source>
        <dbReference type="SAM" id="MobiDB-lite"/>
    </source>
</evidence>
<dbReference type="Gene3D" id="3.30.70.330">
    <property type="match status" value="2"/>
</dbReference>
<dbReference type="AlphaFoldDB" id="A0AAV1W3H5"/>
<feature type="domain" description="RRM" evidence="3">
    <location>
        <begin position="121"/>
        <end position="196"/>
    </location>
</feature>
<feature type="compositionally biased region" description="Basic and acidic residues" evidence="2">
    <location>
        <begin position="18"/>
        <end position="31"/>
    </location>
</feature>
<dbReference type="CDD" id="cd12460">
    <property type="entry name" value="RRM2_CID8_like"/>
    <property type="match status" value="1"/>
</dbReference>
<evidence type="ECO:0000259" key="3">
    <source>
        <dbReference type="PROSITE" id="PS50102"/>
    </source>
</evidence>
<proteinExistence type="predicted"/>
<dbReference type="SUPFAM" id="SSF54928">
    <property type="entry name" value="RNA-binding domain, RBD"/>
    <property type="match status" value="2"/>
</dbReference>
<accession>A0AAV1W3H5</accession>
<evidence type="ECO:0000313" key="4">
    <source>
        <dbReference type="EMBL" id="CAL0303707.1"/>
    </source>
</evidence>
<dbReference type="PANTHER" id="PTHR32343">
    <property type="entry name" value="SERINE/ARGININE-RICH SPLICING FACTOR"/>
    <property type="match status" value="1"/>
</dbReference>
<feature type="region of interest" description="Disordered" evidence="2">
    <location>
        <begin position="1"/>
        <end position="31"/>
    </location>
</feature>
<gene>
    <name evidence="4" type="ORF">LLUT_LOCUS4767</name>
</gene>
<dbReference type="InterPro" id="IPR034825">
    <property type="entry name" value="CID8-like_RRM2"/>
</dbReference>
<dbReference type="InterPro" id="IPR000504">
    <property type="entry name" value="RRM_dom"/>
</dbReference>
<dbReference type="FunFam" id="3.30.70.330:FF:000665">
    <property type="entry name" value="Polyadenylate-binding protein-interacting protein 10"/>
    <property type="match status" value="1"/>
</dbReference>
<feature type="region of interest" description="Disordered" evidence="2">
    <location>
        <begin position="288"/>
        <end position="307"/>
    </location>
</feature>
<name>A0AAV1W3H5_LUPLU</name>
<dbReference type="InterPro" id="IPR035979">
    <property type="entry name" value="RBD_domain_sf"/>
</dbReference>
<keyword evidence="5" id="KW-1185">Reference proteome</keyword>
<comment type="caution">
    <text evidence="4">The sequence shown here is derived from an EMBL/GenBank/DDBJ whole genome shotgun (WGS) entry which is preliminary data.</text>
</comment>
<dbReference type="PROSITE" id="PS50102">
    <property type="entry name" value="RRM"/>
    <property type="match status" value="2"/>
</dbReference>
<dbReference type="Proteomes" id="UP001497480">
    <property type="component" value="Unassembled WGS sequence"/>
</dbReference>
<reference evidence="4 5" key="1">
    <citation type="submission" date="2024-03" db="EMBL/GenBank/DDBJ databases">
        <authorList>
            <person name="Martinez-Hernandez J."/>
        </authorList>
    </citation>
    <scope>NUCLEOTIDE SEQUENCE [LARGE SCALE GENOMIC DNA]</scope>
</reference>
<dbReference type="Pfam" id="PF07145">
    <property type="entry name" value="PAM2"/>
    <property type="match status" value="1"/>
</dbReference>
<dbReference type="SMART" id="SM00360">
    <property type="entry name" value="RRM"/>
    <property type="match status" value="2"/>
</dbReference>